<dbReference type="RefSeq" id="WP_262308786.1">
    <property type="nucleotide sequence ID" value="NZ_CP106679.1"/>
</dbReference>
<dbReference type="PROSITE" id="PS00600">
    <property type="entry name" value="AA_TRANSFER_CLASS_3"/>
    <property type="match status" value="1"/>
</dbReference>
<evidence type="ECO:0000256" key="2">
    <source>
        <dbReference type="ARBA" id="ARBA00022576"/>
    </source>
</evidence>
<evidence type="ECO:0000313" key="7">
    <source>
        <dbReference type="Proteomes" id="UP001065174"/>
    </source>
</evidence>
<dbReference type="InterPro" id="IPR015421">
    <property type="entry name" value="PyrdxlP-dep_Trfase_major"/>
</dbReference>
<dbReference type="PANTHER" id="PTHR11986:SF79">
    <property type="entry name" value="ACETYLORNITHINE AMINOTRANSFERASE, MITOCHONDRIAL"/>
    <property type="match status" value="1"/>
</dbReference>
<dbReference type="Pfam" id="PF00202">
    <property type="entry name" value="Aminotran_3"/>
    <property type="match status" value="1"/>
</dbReference>
<keyword evidence="4 5" id="KW-0663">Pyridoxal phosphate</keyword>
<evidence type="ECO:0000256" key="3">
    <source>
        <dbReference type="ARBA" id="ARBA00022679"/>
    </source>
</evidence>
<evidence type="ECO:0000256" key="4">
    <source>
        <dbReference type="ARBA" id="ARBA00022898"/>
    </source>
</evidence>
<comment type="similarity">
    <text evidence="5">Belongs to the class-III pyridoxal-phosphate-dependent aminotransferase family.</text>
</comment>
<evidence type="ECO:0000313" key="6">
    <source>
        <dbReference type="EMBL" id="UXP31347.1"/>
    </source>
</evidence>
<keyword evidence="2 6" id="KW-0032">Aminotransferase</keyword>
<dbReference type="InterPro" id="IPR015424">
    <property type="entry name" value="PyrdxlP-dep_Trfase"/>
</dbReference>
<dbReference type="PANTHER" id="PTHR11986">
    <property type="entry name" value="AMINOTRANSFERASE CLASS III"/>
    <property type="match status" value="1"/>
</dbReference>
<dbReference type="InterPro" id="IPR049704">
    <property type="entry name" value="Aminotrans_3_PPA_site"/>
</dbReference>
<organism evidence="6 7">
    <name type="scientific">Reichenbachiella agarivorans</name>
    <dbReference type="NCBI Taxonomy" id="2979464"/>
    <lineage>
        <taxon>Bacteria</taxon>
        <taxon>Pseudomonadati</taxon>
        <taxon>Bacteroidota</taxon>
        <taxon>Cytophagia</taxon>
        <taxon>Cytophagales</taxon>
        <taxon>Reichenbachiellaceae</taxon>
        <taxon>Reichenbachiella</taxon>
    </lineage>
</organism>
<sequence length="394" mass="43533">MNNRQLFSNHLGQTSQFPLAIEIEKAEGMYMYEKNGKSYLDLISGIGVSCLGHRHPDVIQAIKDQTDKYLHLMVYGEFVEAPQVQLAKALSDTLPDHLDNVFLVNSGSEATEGALKLAKRHTGRSKIVSYVDAYHGSTSGALSVCGNENLKNPFRPLAPNTFQIRFGEKEDLNFIDTQTAAVIIEPIQGEAGVRMTDTLYFEALRSRCDEVGCLLIFDEVQCGMGRSGKFWAFEHYDIAPDILLCAKGMGGGMPIGAFISSKEIMHCLTHNPILGHITTFGGHPVSAAASLATVSHLLRTNLIDQASSKGELFKSLLVHDKIKEVRGVGLMLAVEFESFDFLKELIDRLLEMGYLTDWFLFCDNSMRIAPPLIIEEDEIKMACSAILQAIHDVS</sequence>
<proteinExistence type="inferred from homology"/>
<evidence type="ECO:0000256" key="1">
    <source>
        <dbReference type="ARBA" id="ARBA00001933"/>
    </source>
</evidence>
<keyword evidence="7" id="KW-1185">Reference proteome</keyword>
<dbReference type="InterPro" id="IPR015422">
    <property type="entry name" value="PyrdxlP-dep_Trfase_small"/>
</dbReference>
<dbReference type="Gene3D" id="3.40.640.10">
    <property type="entry name" value="Type I PLP-dependent aspartate aminotransferase-like (Major domain)"/>
    <property type="match status" value="1"/>
</dbReference>
<dbReference type="Gene3D" id="3.90.1150.10">
    <property type="entry name" value="Aspartate Aminotransferase, domain 1"/>
    <property type="match status" value="1"/>
</dbReference>
<dbReference type="InterPro" id="IPR005814">
    <property type="entry name" value="Aminotrans_3"/>
</dbReference>
<comment type="cofactor">
    <cofactor evidence="1">
        <name>pyridoxal 5'-phosphate</name>
        <dbReference type="ChEBI" id="CHEBI:597326"/>
    </cofactor>
</comment>
<dbReference type="SUPFAM" id="SSF53383">
    <property type="entry name" value="PLP-dependent transferases"/>
    <property type="match status" value="1"/>
</dbReference>
<dbReference type="EMBL" id="CP106679">
    <property type="protein sequence ID" value="UXP31347.1"/>
    <property type="molecule type" value="Genomic_DNA"/>
</dbReference>
<gene>
    <name evidence="6" type="ORF">N6H18_13410</name>
</gene>
<accession>A0ABY6CLJ2</accession>
<evidence type="ECO:0000256" key="5">
    <source>
        <dbReference type="RuleBase" id="RU003560"/>
    </source>
</evidence>
<dbReference type="CDD" id="cd00610">
    <property type="entry name" value="OAT_like"/>
    <property type="match status" value="1"/>
</dbReference>
<dbReference type="PIRSF" id="PIRSF000521">
    <property type="entry name" value="Transaminase_4ab_Lys_Orn"/>
    <property type="match status" value="1"/>
</dbReference>
<protein>
    <submittedName>
        <fullName evidence="6">Aspartate aminotransferase family protein</fullName>
    </submittedName>
</protein>
<dbReference type="InterPro" id="IPR050103">
    <property type="entry name" value="Class-III_PLP-dep_AT"/>
</dbReference>
<keyword evidence="3" id="KW-0808">Transferase</keyword>
<dbReference type="GO" id="GO:0008483">
    <property type="term" value="F:transaminase activity"/>
    <property type="evidence" value="ECO:0007669"/>
    <property type="project" value="UniProtKB-KW"/>
</dbReference>
<dbReference type="Proteomes" id="UP001065174">
    <property type="component" value="Chromosome"/>
</dbReference>
<name>A0ABY6CLJ2_9BACT</name>
<reference evidence="6" key="1">
    <citation type="submission" date="2022-09" db="EMBL/GenBank/DDBJ databases">
        <title>Comparative genomics and taxonomic characterization of three novel marine species of genus Reichenbachiella exhibiting antioxidant and polysaccharide degradation activities.</title>
        <authorList>
            <person name="Muhammad N."/>
            <person name="Lee Y.-J."/>
            <person name="Ko J."/>
            <person name="Kim S.-G."/>
        </authorList>
    </citation>
    <scope>NUCLEOTIDE SEQUENCE</scope>
    <source>
        <strain evidence="6">BKB1-1</strain>
    </source>
</reference>